<name>A0A8X8LEZ1_9BACT</name>
<comment type="caution">
    <text evidence="2">The sequence shown here is derived from an EMBL/GenBank/DDBJ whole genome shotgun (WGS) entry which is preliminary data.</text>
</comment>
<dbReference type="Gene3D" id="3.90.550.10">
    <property type="entry name" value="Spore Coat Polysaccharide Biosynthesis Protein SpsA, Chain A"/>
    <property type="match status" value="1"/>
</dbReference>
<dbReference type="CDD" id="cd00761">
    <property type="entry name" value="Glyco_tranf_GTA_type"/>
    <property type="match status" value="1"/>
</dbReference>
<dbReference type="PANTHER" id="PTHR22916">
    <property type="entry name" value="GLYCOSYLTRANSFERASE"/>
    <property type="match status" value="1"/>
</dbReference>
<organism evidence="2 3">
    <name type="scientific">Hydrobacter penzbergensis</name>
    <dbReference type="NCBI Taxonomy" id="1235997"/>
    <lineage>
        <taxon>Bacteria</taxon>
        <taxon>Pseudomonadati</taxon>
        <taxon>Bacteroidota</taxon>
        <taxon>Chitinophagia</taxon>
        <taxon>Chitinophagales</taxon>
        <taxon>Chitinophagaceae</taxon>
        <taxon>Hydrobacter</taxon>
    </lineage>
</organism>
<accession>A0A8X8LEZ1</accession>
<evidence type="ECO:0000313" key="2">
    <source>
        <dbReference type="EMBL" id="SDW85469.1"/>
    </source>
</evidence>
<sequence length="310" mass="36574">MSGNKTEPLVSVIINCYNGDKFLRQAIDSVCSQTYKNWEIIFWDNCSSDKSADIAKEYGDRLKYFRAEINTPLGHARNLAMQKANGEFIAFLDVDDIWYPDKLSLQINEILTDNDYCICYSGVEEVLEDETHFRYYIPGYKSGYLINQLLENFNIHIVAALIRKSCLEESNMKFDEHLTASEEYCLFINLSLMYPIAVVNQPLVKYRVSMNSLTSRMSDKLGYERRYSLELLKTKQHFSNKVNIQKFKKAYLHSYYYDAKYHVTIGNRWKAINCMIKTQLSDIKHIFLFFILFLPLSAWKKVHMYYRNRH</sequence>
<gene>
    <name evidence="2" type="ORF">SAMN05444410_106139</name>
</gene>
<dbReference type="GO" id="GO:0016758">
    <property type="term" value="F:hexosyltransferase activity"/>
    <property type="evidence" value="ECO:0007669"/>
    <property type="project" value="UniProtKB-ARBA"/>
</dbReference>
<keyword evidence="3" id="KW-1185">Reference proteome</keyword>
<evidence type="ECO:0000313" key="3">
    <source>
        <dbReference type="Proteomes" id="UP000198711"/>
    </source>
</evidence>
<dbReference type="SUPFAM" id="SSF53448">
    <property type="entry name" value="Nucleotide-diphospho-sugar transferases"/>
    <property type="match status" value="1"/>
</dbReference>
<dbReference type="Pfam" id="PF00535">
    <property type="entry name" value="Glycos_transf_2"/>
    <property type="match status" value="1"/>
</dbReference>
<reference evidence="2 3" key="1">
    <citation type="submission" date="2016-10" db="EMBL/GenBank/DDBJ databases">
        <authorList>
            <person name="Varghese N."/>
            <person name="Submissions S."/>
        </authorList>
    </citation>
    <scope>NUCLEOTIDE SEQUENCE [LARGE SCALE GENOMIC DNA]</scope>
    <source>
        <strain evidence="2 3">DSM 25353</strain>
    </source>
</reference>
<dbReference type="Proteomes" id="UP000198711">
    <property type="component" value="Unassembled WGS sequence"/>
</dbReference>
<proteinExistence type="predicted"/>
<protein>
    <submittedName>
        <fullName evidence="2">Glycosyltransferase involved in cell wall bisynthesis</fullName>
    </submittedName>
</protein>
<dbReference type="AlphaFoldDB" id="A0A8X8LEZ1"/>
<dbReference type="PANTHER" id="PTHR22916:SF3">
    <property type="entry name" value="UDP-GLCNAC:BETAGAL BETA-1,3-N-ACETYLGLUCOSAMINYLTRANSFERASE-LIKE PROTEIN 1"/>
    <property type="match status" value="1"/>
</dbReference>
<dbReference type="InterPro" id="IPR001173">
    <property type="entry name" value="Glyco_trans_2-like"/>
</dbReference>
<dbReference type="EMBL" id="FNNO01000006">
    <property type="protein sequence ID" value="SDW85469.1"/>
    <property type="molecule type" value="Genomic_DNA"/>
</dbReference>
<dbReference type="InterPro" id="IPR029044">
    <property type="entry name" value="Nucleotide-diphossugar_trans"/>
</dbReference>
<evidence type="ECO:0000259" key="1">
    <source>
        <dbReference type="Pfam" id="PF00535"/>
    </source>
</evidence>
<dbReference type="RefSeq" id="WP_092723602.1">
    <property type="nucleotide sequence ID" value="NZ_FNNO01000006.1"/>
</dbReference>
<feature type="domain" description="Glycosyltransferase 2-like" evidence="1">
    <location>
        <begin position="11"/>
        <end position="166"/>
    </location>
</feature>